<feature type="compositionally biased region" description="Polar residues" evidence="1">
    <location>
        <begin position="18"/>
        <end position="30"/>
    </location>
</feature>
<dbReference type="AlphaFoldDB" id="C3Y1E7"/>
<evidence type="ECO:0000313" key="2">
    <source>
        <dbReference type="EMBL" id="EEN65687.1"/>
    </source>
</evidence>
<feature type="compositionally biased region" description="Basic and acidic residues" evidence="1">
    <location>
        <begin position="50"/>
        <end position="63"/>
    </location>
</feature>
<reference evidence="2" key="1">
    <citation type="journal article" date="2008" name="Nature">
        <title>The amphioxus genome and the evolution of the chordate karyotype.</title>
        <authorList>
            <consortium name="US DOE Joint Genome Institute (JGI-PGF)"/>
            <person name="Putnam N.H."/>
            <person name="Butts T."/>
            <person name="Ferrier D.E.K."/>
            <person name="Furlong R.F."/>
            <person name="Hellsten U."/>
            <person name="Kawashima T."/>
            <person name="Robinson-Rechavi M."/>
            <person name="Shoguchi E."/>
            <person name="Terry A."/>
            <person name="Yu J.-K."/>
            <person name="Benito-Gutierrez E.L."/>
            <person name="Dubchak I."/>
            <person name="Garcia-Fernandez J."/>
            <person name="Gibson-Brown J.J."/>
            <person name="Grigoriev I.V."/>
            <person name="Horton A.C."/>
            <person name="de Jong P.J."/>
            <person name="Jurka J."/>
            <person name="Kapitonov V.V."/>
            <person name="Kohara Y."/>
            <person name="Kuroki Y."/>
            <person name="Lindquist E."/>
            <person name="Lucas S."/>
            <person name="Osoegawa K."/>
            <person name="Pennacchio L.A."/>
            <person name="Salamov A.A."/>
            <person name="Satou Y."/>
            <person name="Sauka-Spengler T."/>
            <person name="Schmutz J."/>
            <person name="Shin-I T."/>
            <person name="Toyoda A."/>
            <person name="Bronner-Fraser M."/>
            <person name="Fujiyama A."/>
            <person name="Holland L.Z."/>
            <person name="Holland P.W.H."/>
            <person name="Satoh N."/>
            <person name="Rokhsar D.S."/>
        </authorList>
    </citation>
    <scope>NUCLEOTIDE SEQUENCE [LARGE SCALE GENOMIC DNA]</scope>
    <source>
        <strain evidence="2">S238N-H82</strain>
        <tissue evidence="2">Testes</tissue>
    </source>
</reference>
<feature type="region of interest" description="Disordered" evidence="1">
    <location>
        <begin position="109"/>
        <end position="134"/>
    </location>
</feature>
<sequence>MDLPKSPRLLPPLRRQNGRSSSPRQSSTKRASPVAVADGSTRATLAAGRSRREDLRPGSETEGGRQCTAGSCGCEAVHLHCWLRHESWAAEKSPPVGRKDTDVDFHFGLEPGREGWPGEREGQAGGKRHESRFPKMGSSEAAFPFRYIKMHGVGRTPLNGHPVRIRGAYGGFDEEGSNDLSLT</sequence>
<organism>
    <name type="scientific">Branchiostoma floridae</name>
    <name type="common">Florida lancelet</name>
    <name type="synonym">Amphioxus</name>
    <dbReference type="NCBI Taxonomy" id="7739"/>
    <lineage>
        <taxon>Eukaryota</taxon>
        <taxon>Metazoa</taxon>
        <taxon>Chordata</taxon>
        <taxon>Cephalochordata</taxon>
        <taxon>Leptocardii</taxon>
        <taxon>Amphioxiformes</taxon>
        <taxon>Branchiostomatidae</taxon>
        <taxon>Branchiostoma</taxon>
    </lineage>
</organism>
<feature type="region of interest" description="Disordered" evidence="1">
    <location>
        <begin position="1"/>
        <end position="69"/>
    </location>
</feature>
<evidence type="ECO:0000256" key="1">
    <source>
        <dbReference type="SAM" id="MobiDB-lite"/>
    </source>
</evidence>
<feature type="compositionally biased region" description="Basic and acidic residues" evidence="1">
    <location>
        <begin position="109"/>
        <end position="133"/>
    </location>
</feature>
<dbReference type="InParanoid" id="C3Y1E7"/>
<protein>
    <submittedName>
        <fullName evidence="2">Uncharacterized protein</fullName>
    </submittedName>
</protein>
<dbReference type="EMBL" id="GG666480">
    <property type="protein sequence ID" value="EEN65687.1"/>
    <property type="molecule type" value="Genomic_DNA"/>
</dbReference>
<gene>
    <name evidence="2" type="ORF">BRAFLDRAFT_83681</name>
</gene>
<accession>C3Y1E7</accession>
<name>C3Y1E7_BRAFL</name>
<proteinExistence type="predicted"/>